<keyword evidence="3 6" id="KW-0862">Zinc</keyword>
<feature type="binding site" evidence="6 9">
    <location>
        <position position="200"/>
    </location>
    <ligand>
        <name>NAD(+)</name>
        <dbReference type="ChEBI" id="CHEBI:57540"/>
    </ligand>
</feature>
<dbReference type="PRINTS" id="PR00083">
    <property type="entry name" value="HOLDHDRGNASE"/>
</dbReference>
<protein>
    <recommendedName>
        <fullName evidence="6">Histidinol dehydrogenase</fullName>
        <shortName evidence="6">HDH</shortName>
        <ecNumber evidence="6">1.1.1.23</ecNumber>
    </recommendedName>
</protein>
<comment type="function">
    <text evidence="6">Catalyzes the sequential NAD-dependent oxidations of L-histidinol to L-histidinaldehyde and then to L-histidine.</text>
</comment>
<keyword evidence="4 6" id="KW-0560">Oxidoreductase</keyword>
<dbReference type="HAMAP" id="MF_01024">
    <property type="entry name" value="HisD"/>
    <property type="match status" value="1"/>
</dbReference>
<dbReference type="SUPFAM" id="SSF53720">
    <property type="entry name" value="ALDH-like"/>
    <property type="match status" value="1"/>
</dbReference>
<dbReference type="CDD" id="cd06572">
    <property type="entry name" value="Histidinol_dh"/>
    <property type="match status" value="1"/>
</dbReference>
<dbReference type="InterPro" id="IPR016161">
    <property type="entry name" value="Ald_DH/histidinol_DH"/>
</dbReference>
<feature type="binding site" evidence="6 11">
    <location>
        <position position="370"/>
    </location>
    <ligand>
        <name>Zn(2+)</name>
        <dbReference type="ChEBI" id="CHEBI:29105"/>
    </ligand>
</feature>
<evidence type="ECO:0000256" key="5">
    <source>
        <dbReference type="ARBA" id="ARBA00023102"/>
    </source>
</evidence>
<name>A0A2A2AS23_9BURK</name>
<evidence type="ECO:0000256" key="8">
    <source>
        <dbReference type="PIRSR" id="PIRSR000099-1"/>
    </source>
</evidence>
<feature type="binding site" evidence="6 10">
    <location>
        <position position="370"/>
    </location>
    <ligand>
        <name>substrate</name>
    </ligand>
</feature>
<evidence type="ECO:0000256" key="4">
    <source>
        <dbReference type="ARBA" id="ARBA00023002"/>
    </source>
</evidence>
<feature type="binding site" evidence="6 10">
    <location>
        <position position="424"/>
    </location>
    <ligand>
        <name>substrate</name>
    </ligand>
</feature>
<evidence type="ECO:0000256" key="11">
    <source>
        <dbReference type="PIRSR" id="PIRSR000099-4"/>
    </source>
</evidence>
<dbReference type="GO" id="GO:0000105">
    <property type="term" value="P:L-histidine biosynthetic process"/>
    <property type="evidence" value="ECO:0007669"/>
    <property type="project" value="UniProtKB-UniRule"/>
</dbReference>
<reference evidence="13 14" key="1">
    <citation type="submission" date="2017-08" db="EMBL/GenBank/DDBJ databases">
        <title>WGS of Clinical strains of the CDC Group NO-1 linked to zoonotic infections in humans.</title>
        <authorList>
            <person name="Bernier A.-M."/>
            <person name="Bernard K."/>
        </authorList>
    </citation>
    <scope>NUCLEOTIDE SEQUENCE [LARGE SCALE GENOMIC DNA]</scope>
    <source>
        <strain evidence="13 14">NML79-0751</strain>
    </source>
</reference>
<evidence type="ECO:0000256" key="1">
    <source>
        <dbReference type="ARBA" id="ARBA00010178"/>
    </source>
</evidence>
<evidence type="ECO:0000313" key="14">
    <source>
        <dbReference type="Proteomes" id="UP000218644"/>
    </source>
</evidence>
<evidence type="ECO:0000256" key="9">
    <source>
        <dbReference type="PIRSR" id="PIRSR000099-2"/>
    </source>
</evidence>
<feature type="binding site" evidence="6 11">
    <location>
        <position position="429"/>
    </location>
    <ligand>
        <name>Zn(2+)</name>
        <dbReference type="ChEBI" id="CHEBI:29105"/>
    </ligand>
</feature>
<sequence>MTLKASPLRLSTQSPDFEAQFQQRLHWSADTDAAIEQRVADILQAVRQEGDAAVLRLSQQLDGLQAASVAELEIPASELQAAFDGLPQAQRQALQQAAARIRNYHEAQKKAAGQSWSYRDEDGSLLGQKVTPLDRAGIYVPGGKAAYPSSVLMNAIPAQVAGVGQIIMVAPTPRGEKNPLVLAAAHVAGVHRLFTIGGAQAIAALAYGTQTVPKVDKITGPGNAYVASAKKHVFGQVGIDMIAGPSEILVLADGSTPPDWVAMDLFSQAEHDELAQSILLCPDAAYIDAVQQAIDRLLPTLPRAAIIAQSLNGRGALIQTRDMDEACAISNRIAPEHLEISSREPQRWEPLLRHAGAIFLGAYTSESLGDYCAGPNHVLPTSGTARFSSPLSVMDFQKRSSLIEVSPAGARQLGAIAQVLAEGEGLQAHAQAAAMRMQAGD</sequence>
<feature type="binding site" evidence="6 10">
    <location>
        <position position="246"/>
    </location>
    <ligand>
        <name>substrate</name>
    </ligand>
</feature>
<dbReference type="FunFam" id="3.40.50.1980:FF:000026">
    <property type="entry name" value="Histidinol dehydrogenase"/>
    <property type="match status" value="1"/>
</dbReference>
<keyword evidence="2 6" id="KW-0479">Metal-binding</keyword>
<comment type="similarity">
    <text evidence="1 6 7 12">Belongs to the histidinol dehydrogenase family.</text>
</comment>
<feature type="binding site" evidence="6 10">
    <location>
        <position position="429"/>
    </location>
    <ligand>
        <name>substrate</name>
    </ligand>
</feature>
<feature type="active site" description="Proton acceptor" evidence="6 8">
    <location>
        <position position="336"/>
    </location>
</feature>
<feature type="binding site" evidence="6 10">
    <location>
        <position position="337"/>
    </location>
    <ligand>
        <name>substrate</name>
    </ligand>
</feature>
<evidence type="ECO:0000256" key="2">
    <source>
        <dbReference type="ARBA" id="ARBA00022723"/>
    </source>
</evidence>
<dbReference type="GO" id="GO:0004399">
    <property type="term" value="F:histidinol dehydrogenase activity"/>
    <property type="evidence" value="ECO:0007669"/>
    <property type="project" value="UniProtKB-UniRule"/>
</dbReference>
<comment type="cofactor">
    <cofactor evidence="6 11">
        <name>Zn(2+)</name>
        <dbReference type="ChEBI" id="CHEBI:29105"/>
    </cofactor>
    <text evidence="6 11">Binds 1 zinc ion per subunit.</text>
</comment>
<dbReference type="PANTHER" id="PTHR21256:SF2">
    <property type="entry name" value="HISTIDINE BIOSYNTHESIS TRIFUNCTIONAL PROTEIN"/>
    <property type="match status" value="1"/>
</dbReference>
<dbReference type="Pfam" id="PF00815">
    <property type="entry name" value="Histidinol_dh"/>
    <property type="match status" value="1"/>
</dbReference>
<feature type="binding site" evidence="6 10">
    <location>
        <position position="271"/>
    </location>
    <ligand>
        <name>substrate</name>
    </ligand>
</feature>
<dbReference type="PROSITE" id="PS00611">
    <property type="entry name" value="HISOL_DEHYDROGENASE"/>
    <property type="match status" value="1"/>
</dbReference>
<dbReference type="PIRSF" id="PIRSF000099">
    <property type="entry name" value="Histidinol_dh"/>
    <property type="match status" value="1"/>
</dbReference>
<feature type="binding site" evidence="6 11">
    <location>
        <position position="271"/>
    </location>
    <ligand>
        <name>Zn(2+)</name>
        <dbReference type="ChEBI" id="CHEBI:29105"/>
    </ligand>
</feature>
<keyword evidence="6" id="KW-0028">Amino-acid biosynthesis</keyword>
<evidence type="ECO:0000256" key="7">
    <source>
        <dbReference type="PIRNR" id="PIRNR000099"/>
    </source>
</evidence>
<dbReference type="InterPro" id="IPR022695">
    <property type="entry name" value="Histidinol_DH_monofunct"/>
</dbReference>
<evidence type="ECO:0000256" key="3">
    <source>
        <dbReference type="ARBA" id="ARBA00022833"/>
    </source>
</evidence>
<dbReference type="InterPro" id="IPR001692">
    <property type="entry name" value="Histidinol_DH_CS"/>
</dbReference>
<dbReference type="FunFam" id="3.40.50.1980:FF:000001">
    <property type="entry name" value="Histidinol dehydrogenase"/>
    <property type="match status" value="1"/>
</dbReference>
<dbReference type="GO" id="GO:0008270">
    <property type="term" value="F:zinc ion binding"/>
    <property type="evidence" value="ECO:0007669"/>
    <property type="project" value="UniProtKB-UniRule"/>
</dbReference>
<comment type="pathway">
    <text evidence="6">Amino-acid biosynthesis; L-histidine biosynthesis; L-histidine from 5-phospho-alpha-D-ribose 1-diphosphate: step 9/9.</text>
</comment>
<dbReference type="Gene3D" id="1.20.5.1300">
    <property type="match status" value="1"/>
</dbReference>
<feature type="binding site" evidence="6 10">
    <location>
        <position position="268"/>
    </location>
    <ligand>
        <name>substrate</name>
    </ligand>
</feature>
<evidence type="ECO:0000313" key="13">
    <source>
        <dbReference type="EMBL" id="PAT40528.1"/>
    </source>
</evidence>
<gene>
    <name evidence="6 13" type="primary">hisD</name>
    <name evidence="13" type="ORF">CK623_05425</name>
</gene>
<accession>A0A2A2AS23</accession>
<keyword evidence="6 9" id="KW-0520">NAD</keyword>
<dbReference type="AlphaFoldDB" id="A0A2A2AS23"/>
<dbReference type="Proteomes" id="UP000218644">
    <property type="component" value="Unassembled WGS sequence"/>
</dbReference>
<dbReference type="PANTHER" id="PTHR21256">
    <property type="entry name" value="HISTIDINOL DEHYDROGENASE HDH"/>
    <property type="match status" value="1"/>
</dbReference>
<proteinExistence type="inferred from homology"/>
<evidence type="ECO:0000256" key="10">
    <source>
        <dbReference type="PIRSR" id="PIRSR000099-3"/>
    </source>
</evidence>
<comment type="caution">
    <text evidence="13">The sequence shown here is derived from an EMBL/GenBank/DDBJ whole genome shotgun (WGS) entry which is preliminary data.</text>
</comment>
<dbReference type="RefSeq" id="WP_095556677.1">
    <property type="nucleotide sequence ID" value="NZ_NSJD01000005.1"/>
</dbReference>
<feature type="binding site" evidence="6 9">
    <location>
        <position position="139"/>
    </location>
    <ligand>
        <name>NAD(+)</name>
        <dbReference type="ChEBI" id="CHEBI:57540"/>
    </ligand>
</feature>
<dbReference type="NCBIfam" id="TIGR00069">
    <property type="entry name" value="hisD"/>
    <property type="match status" value="1"/>
</dbReference>
<feature type="binding site" evidence="6 11">
    <location>
        <position position="268"/>
    </location>
    <ligand>
        <name>Zn(2+)</name>
        <dbReference type="ChEBI" id="CHEBI:29105"/>
    </ligand>
</feature>
<keyword evidence="5 6" id="KW-0368">Histidine biosynthesis</keyword>
<dbReference type="GO" id="GO:0051287">
    <property type="term" value="F:NAD binding"/>
    <property type="evidence" value="ECO:0007669"/>
    <property type="project" value="InterPro"/>
</dbReference>
<comment type="catalytic activity">
    <reaction evidence="6">
        <text>L-histidinol + 2 NAD(+) + H2O = L-histidine + 2 NADH + 3 H(+)</text>
        <dbReference type="Rhea" id="RHEA:20641"/>
        <dbReference type="ChEBI" id="CHEBI:15377"/>
        <dbReference type="ChEBI" id="CHEBI:15378"/>
        <dbReference type="ChEBI" id="CHEBI:57540"/>
        <dbReference type="ChEBI" id="CHEBI:57595"/>
        <dbReference type="ChEBI" id="CHEBI:57699"/>
        <dbReference type="ChEBI" id="CHEBI:57945"/>
        <dbReference type="EC" id="1.1.1.23"/>
    </reaction>
</comment>
<feature type="binding site" evidence="6 9">
    <location>
        <position position="223"/>
    </location>
    <ligand>
        <name>NAD(+)</name>
        <dbReference type="ChEBI" id="CHEBI:57540"/>
    </ligand>
</feature>
<feature type="active site" description="Proton acceptor" evidence="6 8">
    <location>
        <position position="337"/>
    </location>
</feature>
<evidence type="ECO:0000256" key="6">
    <source>
        <dbReference type="HAMAP-Rule" id="MF_01024"/>
    </source>
</evidence>
<dbReference type="EC" id="1.1.1.23" evidence="6"/>
<dbReference type="InterPro" id="IPR012131">
    <property type="entry name" value="Hstdl_DH"/>
</dbReference>
<organism evidence="13 14">
    <name type="scientific">Vandammella animalimorsus</name>
    <dbReference type="NCBI Taxonomy" id="2029117"/>
    <lineage>
        <taxon>Bacteria</taxon>
        <taxon>Pseudomonadati</taxon>
        <taxon>Pseudomonadota</taxon>
        <taxon>Betaproteobacteria</taxon>
        <taxon>Burkholderiales</taxon>
        <taxon>Comamonadaceae</taxon>
        <taxon>Vandammella</taxon>
    </lineage>
</organism>
<dbReference type="EMBL" id="NSJD01000005">
    <property type="protein sequence ID" value="PAT40528.1"/>
    <property type="molecule type" value="Genomic_DNA"/>
</dbReference>
<dbReference type="Gene3D" id="3.40.50.1980">
    <property type="entry name" value="Nitrogenase molybdenum iron protein domain"/>
    <property type="match status" value="2"/>
</dbReference>
<dbReference type="UniPathway" id="UPA00031">
    <property type="reaction ID" value="UER00014"/>
</dbReference>
<evidence type="ECO:0000256" key="12">
    <source>
        <dbReference type="RuleBase" id="RU004175"/>
    </source>
</evidence>
<dbReference type="GO" id="GO:0005829">
    <property type="term" value="C:cytosol"/>
    <property type="evidence" value="ECO:0007669"/>
    <property type="project" value="TreeGrafter"/>
</dbReference>